<dbReference type="PANTHER" id="PTHR42743:SF11">
    <property type="entry name" value="AMINODEOXYCHORISMATE LYASE"/>
    <property type="match status" value="1"/>
</dbReference>
<evidence type="ECO:0000259" key="5">
    <source>
        <dbReference type="Pfam" id="PF02874"/>
    </source>
</evidence>
<dbReference type="STRING" id="35608.A0A2U1MCU7"/>
<keyword evidence="7" id="KW-1185">Reference proteome</keyword>
<dbReference type="InterPro" id="IPR050571">
    <property type="entry name" value="Class-IV_PLP-Dep_Aminotrnsfr"/>
</dbReference>
<evidence type="ECO:0000256" key="1">
    <source>
        <dbReference type="ARBA" id="ARBA00008936"/>
    </source>
</evidence>
<dbReference type="Proteomes" id="UP000245207">
    <property type="component" value="Unassembled WGS sequence"/>
</dbReference>
<keyword evidence="4" id="KW-0375">Hydrogen ion transport</keyword>
<reference evidence="6 7" key="1">
    <citation type="journal article" date="2018" name="Mol. Plant">
        <title>The genome of Artemisia annua provides insight into the evolution of Asteraceae family and artemisinin biosynthesis.</title>
        <authorList>
            <person name="Shen Q."/>
            <person name="Zhang L."/>
            <person name="Liao Z."/>
            <person name="Wang S."/>
            <person name="Yan T."/>
            <person name="Shi P."/>
            <person name="Liu M."/>
            <person name="Fu X."/>
            <person name="Pan Q."/>
            <person name="Wang Y."/>
            <person name="Lv Z."/>
            <person name="Lu X."/>
            <person name="Zhang F."/>
            <person name="Jiang W."/>
            <person name="Ma Y."/>
            <person name="Chen M."/>
            <person name="Hao X."/>
            <person name="Li L."/>
            <person name="Tang Y."/>
            <person name="Lv G."/>
            <person name="Zhou Y."/>
            <person name="Sun X."/>
            <person name="Brodelius P.E."/>
            <person name="Rose J.K.C."/>
            <person name="Tang K."/>
        </authorList>
    </citation>
    <scope>NUCLEOTIDE SEQUENCE [LARGE SCALE GENOMIC DNA]</scope>
    <source>
        <strain evidence="7">cv. Huhao1</strain>
        <tissue evidence="6">Leaf</tissue>
    </source>
</reference>
<dbReference type="Gene3D" id="2.40.30.20">
    <property type="match status" value="1"/>
</dbReference>
<protein>
    <submittedName>
        <fullName evidence="6">Aminotransferase, class IV</fullName>
    </submittedName>
</protein>
<keyword evidence="4" id="KW-0406">Ion transport</keyword>
<comment type="similarity">
    <text evidence="1">Belongs to the ATPase alpha/beta chains family.</text>
</comment>
<comment type="similarity">
    <text evidence="2">Belongs to the class-IV pyridoxal-phosphate-dependent aminotransferase family.</text>
</comment>
<dbReference type="AlphaFoldDB" id="A0A2U1MCU7"/>
<evidence type="ECO:0000256" key="3">
    <source>
        <dbReference type="ARBA" id="ARBA00022448"/>
    </source>
</evidence>
<gene>
    <name evidence="6" type="ORF">CTI12_AA393970</name>
</gene>
<dbReference type="InterPro" id="IPR036121">
    <property type="entry name" value="ATPase_F1/V1/A1_a/bsu_N_sf"/>
</dbReference>
<dbReference type="InterPro" id="IPR004100">
    <property type="entry name" value="ATPase_F1/V1/A1_a/bsu_N"/>
</dbReference>
<keyword evidence="6" id="KW-0808">Transferase</keyword>
<sequence>MASGNGKRKMTGTEKARLVSRISKVSVSNLVVSPKSGSGGIEGESGDVGVLMDEKASSIPESAKMITGWLGEDMSLVNQIEGNNANVDDAIMLGNDGYVLKKDATNIFLVKKGIVMTPHVMDLVKNENLVLEELRVDYWNYGRTQVVTNIDGRVVGDGTVGPVTKRLQNSFKKLGLIIINQLESYSWRWDYETLAGEMVEFASGVKGIALNLENENVGIVVFGSDKVAF</sequence>
<evidence type="ECO:0000313" key="7">
    <source>
        <dbReference type="Proteomes" id="UP000245207"/>
    </source>
</evidence>
<comment type="caution">
    <text evidence="6">The sequence shown here is derived from an EMBL/GenBank/DDBJ whole genome shotgun (WGS) entry which is preliminary data.</text>
</comment>
<evidence type="ECO:0000256" key="4">
    <source>
        <dbReference type="ARBA" id="ARBA00022781"/>
    </source>
</evidence>
<dbReference type="SUPFAM" id="SSF50615">
    <property type="entry name" value="N-terminal domain of alpha and beta subunits of F1 ATP synthase"/>
    <property type="match status" value="1"/>
</dbReference>
<dbReference type="GO" id="GO:0019752">
    <property type="term" value="P:carboxylic acid metabolic process"/>
    <property type="evidence" value="ECO:0007669"/>
    <property type="project" value="TreeGrafter"/>
</dbReference>
<accession>A0A2U1MCU7</accession>
<dbReference type="Pfam" id="PF02874">
    <property type="entry name" value="ATP-synt_ab_N"/>
    <property type="match status" value="1"/>
</dbReference>
<dbReference type="GO" id="GO:1902600">
    <property type="term" value="P:proton transmembrane transport"/>
    <property type="evidence" value="ECO:0007669"/>
    <property type="project" value="UniProtKB-KW"/>
</dbReference>
<dbReference type="PANTHER" id="PTHR42743">
    <property type="entry name" value="AMINO-ACID AMINOTRANSFERASE"/>
    <property type="match status" value="1"/>
</dbReference>
<keyword evidence="6" id="KW-0032">Aminotransferase</keyword>
<dbReference type="GO" id="GO:0046034">
    <property type="term" value="P:ATP metabolic process"/>
    <property type="evidence" value="ECO:0007669"/>
    <property type="project" value="InterPro"/>
</dbReference>
<evidence type="ECO:0000256" key="2">
    <source>
        <dbReference type="ARBA" id="ARBA00009320"/>
    </source>
</evidence>
<dbReference type="GO" id="GO:0008483">
    <property type="term" value="F:transaminase activity"/>
    <property type="evidence" value="ECO:0007669"/>
    <property type="project" value="UniProtKB-KW"/>
</dbReference>
<organism evidence="6 7">
    <name type="scientific">Artemisia annua</name>
    <name type="common">Sweet wormwood</name>
    <dbReference type="NCBI Taxonomy" id="35608"/>
    <lineage>
        <taxon>Eukaryota</taxon>
        <taxon>Viridiplantae</taxon>
        <taxon>Streptophyta</taxon>
        <taxon>Embryophyta</taxon>
        <taxon>Tracheophyta</taxon>
        <taxon>Spermatophyta</taxon>
        <taxon>Magnoliopsida</taxon>
        <taxon>eudicotyledons</taxon>
        <taxon>Gunneridae</taxon>
        <taxon>Pentapetalae</taxon>
        <taxon>asterids</taxon>
        <taxon>campanulids</taxon>
        <taxon>Asterales</taxon>
        <taxon>Asteraceae</taxon>
        <taxon>Asteroideae</taxon>
        <taxon>Anthemideae</taxon>
        <taxon>Artemisiinae</taxon>
        <taxon>Artemisia</taxon>
    </lineage>
</organism>
<dbReference type="Gene3D" id="3.20.10.10">
    <property type="entry name" value="D-amino Acid Aminotransferase, subunit A, domain 2"/>
    <property type="match status" value="1"/>
</dbReference>
<keyword evidence="3" id="KW-0813">Transport</keyword>
<evidence type="ECO:0000313" key="6">
    <source>
        <dbReference type="EMBL" id="PWA59068.1"/>
    </source>
</evidence>
<proteinExistence type="inferred from homology"/>
<feature type="domain" description="ATPase F1/V1/A1 complex alpha/beta subunit N-terminal" evidence="5">
    <location>
        <begin position="191"/>
        <end position="225"/>
    </location>
</feature>
<dbReference type="InterPro" id="IPR036038">
    <property type="entry name" value="Aminotransferase-like"/>
</dbReference>
<dbReference type="SUPFAM" id="SSF56752">
    <property type="entry name" value="D-aminoacid aminotransferase-like PLP-dependent enzymes"/>
    <property type="match status" value="1"/>
</dbReference>
<dbReference type="GO" id="GO:0005524">
    <property type="term" value="F:ATP binding"/>
    <property type="evidence" value="ECO:0007669"/>
    <property type="project" value="UniProtKB-KW"/>
</dbReference>
<dbReference type="OrthoDB" id="1487792at2759"/>
<dbReference type="EMBL" id="PKPP01005728">
    <property type="protein sequence ID" value="PWA59068.1"/>
    <property type="molecule type" value="Genomic_DNA"/>
</dbReference>
<name>A0A2U1MCU7_ARTAN</name>
<dbReference type="InterPro" id="IPR043132">
    <property type="entry name" value="BCAT-like_C"/>
</dbReference>
<dbReference type="InterPro" id="IPR023366">
    <property type="entry name" value="ATP_synth_asu-like_sf"/>
</dbReference>